<dbReference type="EMBL" id="CP017157">
    <property type="protein sequence ID" value="AOP49988.1"/>
    <property type="molecule type" value="Genomic_DNA"/>
</dbReference>
<evidence type="ECO:0000313" key="2">
    <source>
        <dbReference type="Proteomes" id="UP000094094"/>
    </source>
</evidence>
<gene>
    <name evidence="1" type="ORF">SL103_30395</name>
</gene>
<sequence length="187" mass="19946">MNSTPQPPGPEPRNGVTVIKRTGAWVVTMYWPEGTGGSVGPREVHVVPADDADPQEVARGISSTVLRRINTTPSRDFAAMRSLEKPADMDIRQLGKRLASLPSGLTDERLAVLSALYVHFVDAGERAPAQRLAVGFGLNPATVKGHLRAARQRGFLTKVEGKAGGQLTDKAVQILRGMKSGAGTEEV</sequence>
<proteinExistence type="predicted"/>
<dbReference type="InterPro" id="IPR036390">
    <property type="entry name" value="WH_DNA-bd_sf"/>
</dbReference>
<reference evidence="1 2" key="1">
    <citation type="submission" date="2016-09" db="EMBL/GenBank/DDBJ databases">
        <title>Complete genome sequencing of Streptomyces lydicus 103 and metabolic pathways analysis of antibiotic biosynthesis.</title>
        <authorList>
            <person name="Jia N."/>
            <person name="Ding M.-Z."/>
            <person name="Gao F."/>
            <person name="Yuan Y.-J."/>
        </authorList>
    </citation>
    <scope>NUCLEOTIDE SEQUENCE [LARGE SCALE GENOMIC DNA]</scope>
    <source>
        <strain evidence="1 2">103</strain>
    </source>
</reference>
<organism evidence="1 2">
    <name type="scientific">Streptomyces lydicus</name>
    <dbReference type="NCBI Taxonomy" id="47763"/>
    <lineage>
        <taxon>Bacteria</taxon>
        <taxon>Bacillati</taxon>
        <taxon>Actinomycetota</taxon>
        <taxon>Actinomycetes</taxon>
        <taxon>Kitasatosporales</taxon>
        <taxon>Streptomycetaceae</taxon>
        <taxon>Streptomyces</taxon>
    </lineage>
</organism>
<dbReference type="KEGG" id="slc:SL103_30395"/>
<name>A0A1D7VU04_9ACTN</name>
<evidence type="ECO:0000313" key="1">
    <source>
        <dbReference type="EMBL" id="AOP49988.1"/>
    </source>
</evidence>
<keyword evidence="2" id="KW-1185">Reference proteome</keyword>
<protein>
    <submittedName>
        <fullName evidence="1">Uncharacterized protein</fullName>
    </submittedName>
</protein>
<dbReference type="AlphaFoldDB" id="A0A1D7VU04"/>
<dbReference type="SUPFAM" id="SSF46785">
    <property type="entry name" value="Winged helix' DNA-binding domain"/>
    <property type="match status" value="1"/>
</dbReference>
<dbReference type="Proteomes" id="UP000094094">
    <property type="component" value="Chromosome"/>
</dbReference>
<accession>A0A1D7VU04</accession>